<accession>A0A8J3JSQ3</accession>
<name>A0A8J3JSQ3_9ACTN</name>
<reference evidence="1 2" key="1">
    <citation type="submission" date="2021-01" db="EMBL/GenBank/DDBJ databases">
        <title>Whole genome shotgun sequence of Catellatospora bangladeshensis NBRC 107357.</title>
        <authorList>
            <person name="Komaki H."/>
            <person name="Tamura T."/>
        </authorList>
    </citation>
    <scope>NUCLEOTIDE SEQUENCE [LARGE SCALE GENOMIC DNA]</scope>
    <source>
        <strain evidence="1 2">NBRC 107357</strain>
    </source>
</reference>
<protein>
    <submittedName>
        <fullName evidence="1">Uncharacterized protein</fullName>
    </submittedName>
</protein>
<sequence>MAADPEFRHRDAARHALRFRETGDVADLVAVEDDPHACATTEILFAMAGAKRRWLNWVPMPTEAICNLADAVGGRRASGEQLEITGAALSAAEPPSAVTAAQRVAGPLEVQVADFPAPDIRSPIRIPARYVVWRYDGTAPAPAVPAPSADAIRVLHEVAEEPWPSPLSGWVQAKPFGGLPLDDLLGLLAHLPGPPDTLRWQHLAKSTPTYWYRLLQPWVCLGILHHAPDEPWAGSTRRTVLVDLAFGVEDWVSDAALFALVTAAYREPELRAEVRGLVRARLDAAEASPRLVTIEESLAQLLLVTPGCTEDDRALAAVVLARADQAGDEPEPPAKRRWWQRRR</sequence>
<dbReference type="Proteomes" id="UP000601223">
    <property type="component" value="Unassembled WGS sequence"/>
</dbReference>
<keyword evidence="2" id="KW-1185">Reference proteome</keyword>
<comment type="caution">
    <text evidence="1">The sequence shown here is derived from an EMBL/GenBank/DDBJ whole genome shotgun (WGS) entry which is preliminary data.</text>
</comment>
<gene>
    <name evidence="1" type="ORF">Cba03nite_76900</name>
</gene>
<evidence type="ECO:0000313" key="1">
    <source>
        <dbReference type="EMBL" id="GIF86341.1"/>
    </source>
</evidence>
<organism evidence="1 2">
    <name type="scientific">Catellatospora bangladeshensis</name>
    <dbReference type="NCBI Taxonomy" id="310355"/>
    <lineage>
        <taxon>Bacteria</taxon>
        <taxon>Bacillati</taxon>
        <taxon>Actinomycetota</taxon>
        <taxon>Actinomycetes</taxon>
        <taxon>Micromonosporales</taxon>
        <taxon>Micromonosporaceae</taxon>
        <taxon>Catellatospora</taxon>
    </lineage>
</organism>
<proteinExistence type="predicted"/>
<dbReference type="AlphaFoldDB" id="A0A8J3JSQ3"/>
<evidence type="ECO:0000313" key="2">
    <source>
        <dbReference type="Proteomes" id="UP000601223"/>
    </source>
</evidence>
<dbReference type="EMBL" id="BONF01000066">
    <property type="protein sequence ID" value="GIF86341.1"/>
    <property type="molecule type" value="Genomic_DNA"/>
</dbReference>